<reference evidence="1" key="2">
    <citation type="submission" date="2020-11" db="EMBL/GenBank/DDBJ databases">
        <authorList>
            <person name="McCartney M.A."/>
            <person name="Auch B."/>
            <person name="Kono T."/>
            <person name="Mallez S."/>
            <person name="Becker A."/>
            <person name="Gohl D.M."/>
            <person name="Silverstein K.A.T."/>
            <person name="Koren S."/>
            <person name="Bechman K.B."/>
            <person name="Herman A."/>
            <person name="Abrahante J.E."/>
            <person name="Garbe J."/>
        </authorList>
    </citation>
    <scope>NUCLEOTIDE SEQUENCE</scope>
    <source>
        <strain evidence="1">Duluth1</strain>
        <tissue evidence="1">Whole animal</tissue>
    </source>
</reference>
<reference evidence="1" key="1">
    <citation type="journal article" date="2019" name="bioRxiv">
        <title>The Genome of the Zebra Mussel, Dreissena polymorpha: A Resource for Invasive Species Research.</title>
        <authorList>
            <person name="McCartney M.A."/>
            <person name="Auch B."/>
            <person name="Kono T."/>
            <person name="Mallez S."/>
            <person name="Zhang Y."/>
            <person name="Obille A."/>
            <person name="Becker A."/>
            <person name="Abrahante J.E."/>
            <person name="Garbe J."/>
            <person name="Badalamenti J.P."/>
            <person name="Herman A."/>
            <person name="Mangelson H."/>
            <person name="Liachko I."/>
            <person name="Sullivan S."/>
            <person name="Sone E.D."/>
            <person name="Koren S."/>
            <person name="Silverstein K.A.T."/>
            <person name="Beckman K.B."/>
            <person name="Gohl D.M."/>
        </authorList>
    </citation>
    <scope>NUCLEOTIDE SEQUENCE</scope>
    <source>
        <strain evidence="1">Duluth1</strain>
        <tissue evidence="1">Whole animal</tissue>
    </source>
</reference>
<keyword evidence="2" id="KW-1185">Reference proteome</keyword>
<evidence type="ECO:0000313" key="1">
    <source>
        <dbReference type="EMBL" id="KAH3857861.1"/>
    </source>
</evidence>
<sequence length="71" mass="7995">MCITTGTSVRRHSLSILKAESEEAVRSLKEEKPLGVLDVPSELIRNEGEATTAAMTALYQKICEQRKWFNE</sequence>
<dbReference type="Proteomes" id="UP000828390">
    <property type="component" value="Unassembled WGS sequence"/>
</dbReference>
<name>A0A9D4LJB1_DREPO</name>
<dbReference type="EMBL" id="JAIWYP010000003">
    <property type="protein sequence ID" value="KAH3857861.1"/>
    <property type="molecule type" value="Genomic_DNA"/>
</dbReference>
<gene>
    <name evidence="1" type="ORF">DPMN_100476</name>
</gene>
<protein>
    <submittedName>
        <fullName evidence="1">Uncharacterized protein</fullName>
    </submittedName>
</protein>
<dbReference type="AlphaFoldDB" id="A0A9D4LJB1"/>
<proteinExistence type="predicted"/>
<comment type="caution">
    <text evidence="1">The sequence shown here is derived from an EMBL/GenBank/DDBJ whole genome shotgun (WGS) entry which is preliminary data.</text>
</comment>
<accession>A0A9D4LJB1</accession>
<evidence type="ECO:0000313" key="2">
    <source>
        <dbReference type="Proteomes" id="UP000828390"/>
    </source>
</evidence>
<organism evidence="1 2">
    <name type="scientific">Dreissena polymorpha</name>
    <name type="common">Zebra mussel</name>
    <name type="synonym">Mytilus polymorpha</name>
    <dbReference type="NCBI Taxonomy" id="45954"/>
    <lineage>
        <taxon>Eukaryota</taxon>
        <taxon>Metazoa</taxon>
        <taxon>Spiralia</taxon>
        <taxon>Lophotrochozoa</taxon>
        <taxon>Mollusca</taxon>
        <taxon>Bivalvia</taxon>
        <taxon>Autobranchia</taxon>
        <taxon>Heteroconchia</taxon>
        <taxon>Euheterodonta</taxon>
        <taxon>Imparidentia</taxon>
        <taxon>Neoheterodontei</taxon>
        <taxon>Myida</taxon>
        <taxon>Dreissenoidea</taxon>
        <taxon>Dreissenidae</taxon>
        <taxon>Dreissena</taxon>
    </lineage>
</organism>